<evidence type="ECO:0000256" key="1">
    <source>
        <dbReference type="SAM" id="MobiDB-lite"/>
    </source>
</evidence>
<evidence type="ECO:0000313" key="3">
    <source>
        <dbReference type="Proteomes" id="UP001396334"/>
    </source>
</evidence>
<protein>
    <submittedName>
        <fullName evidence="2">Uncharacterized protein</fullName>
    </submittedName>
</protein>
<proteinExistence type="predicted"/>
<sequence>MRSCTCGAISKSVVRNIPGSISLISGVESLWKSGQRSAPTMTEGSAVACQHTPEIQRVASPLVGAVSNAEPGPSSASNIPEHVSESLPEVSIDSLPLDVHETSDHSMQQASMGAQASTAGVTDSRNKQDDDVVNIYSYAFDHVSSLVSTGHVNNHPMVYELHRLYRIQKTLMESTRENVRPDGARRLDSGHQVDRGNGVLQVIDESDIELTLGPPTKKRHGISTPPRTSDSGPTFSSSSTESCHMTMGYRNGSESNLEEQLRKERLRQAPWIFQVLTMNMT</sequence>
<evidence type="ECO:0000313" key="2">
    <source>
        <dbReference type="EMBL" id="KAK9030385.1"/>
    </source>
</evidence>
<feature type="region of interest" description="Disordered" evidence="1">
    <location>
        <begin position="211"/>
        <end position="253"/>
    </location>
</feature>
<accession>A0ABR2SYS3</accession>
<organism evidence="2 3">
    <name type="scientific">Hibiscus sabdariffa</name>
    <name type="common">roselle</name>
    <dbReference type="NCBI Taxonomy" id="183260"/>
    <lineage>
        <taxon>Eukaryota</taxon>
        <taxon>Viridiplantae</taxon>
        <taxon>Streptophyta</taxon>
        <taxon>Embryophyta</taxon>
        <taxon>Tracheophyta</taxon>
        <taxon>Spermatophyta</taxon>
        <taxon>Magnoliopsida</taxon>
        <taxon>eudicotyledons</taxon>
        <taxon>Gunneridae</taxon>
        <taxon>Pentapetalae</taxon>
        <taxon>rosids</taxon>
        <taxon>malvids</taxon>
        <taxon>Malvales</taxon>
        <taxon>Malvaceae</taxon>
        <taxon>Malvoideae</taxon>
        <taxon>Hibiscus</taxon>
    </lineage>
</organism>
<feature type="compositionally biased region" description="Low complexity" evidence="1">
    <location>
        <begin position="228"/>
        <end position="246"/>
    </location>
</feature>
<gene>
    <name evidence="2" type="ORF">V6N11_031812</name>
</gene>
<dbReference type="EMBL" id="JBBPBN010000010">
    <property type="protein sequence ID" value="KAK9030385.1"/>
    <property type="molecule type" value="Genomic_DNA"/>
</dbReference>
<feature type="region of interest" description="Disordered" evidence="1">
    <location>
        <begin position="65"/>
        <end position="87"/>
    </location>
</feature>
<name>A0ABR2SYS3_9ROSI</name>
<reference evidence="2 3" key="1">
    <citation type="journal article" date="2024" name="G3 (Bethesda)">
        <title>Genome assembly of Hibiscus sabdariffa L. provides insights into metabolisms of medicinal natural products.</title>
        <authorList>
            <person name="Kim T."/>
        </authorList>
    </citation>
    <scope>NUCLEOTIDE SEQUENCE [LARGE SCALE GENOMIC DNA]</scope>
    <source>
        <strain evidence="2">TK-2024</strain>
        <tissue evidence="2">Old leaves</tissue>
    </source>
</reference>
<keyword evidence="3" id="KW-1185">Reference proteome</keyword>
<comment type="caution">
    <text evidence="2">The sequence shown here is derived from an EMBL/GenBank/DDBJ whole genome shotgun (WGS) entry which is preliminary data.</text>
</comment>
<dbReference type="Proteomes" id="UP001396334">
    <property type="component" value="Unassembled WGS sequence"/>
</dbReference>